<evidence type="ECO:0000256" key="3">
    <source>
        <dbReference type="ARBA" id="ARBA00022982"/>
    </source>
</evidence>
<keyword evidence="2" id="KW-0813">Transport</keyword>
<dbReference type="PANTHER" id="PTHR45663">
    <property type="entry name" value="GEO12009P1"/>
    <property type="match status" value="1"/>
</dbReference>
<gene>
    <name evidence="11" type="ORF">C7S18_01925</name>
</gene>
<feature type="domain" description="Thioredoxin" evidence="10">
    <location>
        <begin position="1"/>
        <end position="109"/>
    </location>
</feature>
<accession>A0A2P1PYP1</accession>
<dbReference type="Pfam" id="PF00085">
    <property type="entry name" value="Thioredoxin"/>
    <property type="match status" value="1"/>
</dbReference>
<dbReference type="OrthoDB" id="9790390at2"/>
<dbReference type="GO" id="GO:0045454">
    <property type="term" value="P:cell redox homeostasis"/>
    <property type="evidence" value="ECO:0007669"/>
    <property type="project" value="TreeGrafter"/>
</dbReference>
<keyword evidence="3" id="KW-0249">Electron transport</keyword>
<protein>
    <recommendedName>
        <fullName evidence="6 7">Thioredoxin</fullName>
    </recommendedName>
</protein>
<dbReference type="InterPro" id="IPR017937">
    <property type="entry name" value="Thioredoxin_CS"/>
</dbReference>
<dbReference type="FunFam" id="3.40.30.10:FF:000001">
    <property type="entry name" value="Thioredoxin"/>
    <property type="match status" value="1"/>
</dbReference>
<dbReference type="SUPFAM" id="SSF52833">
    <property type="entry name" value="Thioredoxin-like"/>
    <property type="match status" value="1"/>
</dbReference>
<dbReference type="NCBIfam" id="NF006898">
    <property type="entry name" value="PRK09381.1"/>
    <property type="match status" value="1"/>
</dbReference>
<evidence type="ECO:0000256" key="6">
    <source>
        <dbReference type="NCBIfam" id="TIGR01068"/>
    </source>
</evidence>
<feature type="site" description="Deprotonates C-terminal active site Cys" evidence="8">
    <location>
        <position position="27"/>
    </location>
</feature>
<comment type="similarity">
    <text evidence="1 7">Belongs to the thioredoxin family.</text>
</comment>
<dbReference type="PROSITE" id="PS00194">
    <property type="entry name" value="THIOREDOXIN_1"/>
    <property type="match status" value="1"/>
</dbReference>
<proteinExistence type="inferred from homology"/>
<evidence type="ECO:0000313" key="11">
    <source>
        <dbReference type="EMBL" id="AVP99967.1"/>
    </source>
</evidence>
<keyword evidence="12" id="KW-1185">Reference proteome</keyword>
<dbReference type="GO" id="GO:0005829">
    <property type="term" value="C:cytosol"/>
    <property type="evidence" value="ECO:0007669"/>
    <property type="project" value="TreeGrafter"/>
</dbReference>
<dbReference type="RefSeq" id="WP_106893886.1">
    <property type="nucleotide sequence ID" value="NZ_CP027860.1"/>
</dbReference>
<evidence type="ECO:0000256" key="7">
    <source>
        <dbReference type="PIRNR" id="PIRNR000077"/>
    </source>
</evidence>
<reference evidence="11 12" key="2">
    <citation type="submission" date="2018-03" db="EMBL/GenBank/DDBJ databases">
        <authorList>
            <person name="Keele B.F."/>
        </authorList>
    </citation>
    <scope>NUCLEOTIDE SEQUENCE [LARGE SCALE GENOMIC DNA]</scope>
    <source>
        <strain evidence="11 12">D13</strain>
    </source>
</reference>
<evidence type="ECO:0000256" key="8">
    <source>
        <dbReference type="PIRSR" id="PIRSR000077-1"/>
    </source>
</evidence>
<dbReference type="PROSITE" id="PS51352">
    <property type="entry name" value="THIOREDOXIN_2"/>
    <property type="match status" value="1"/>
</dbReference>
<feature type="site" description="Contributes to redox potential value" evidence="8">
    <location>
        <position position="34"/>
    </location>
</feature>
<organism evidence="11 12">
    <name type="scientific">Ahniella affigens</name>
    <dbReference type="NCBI Taxonomy" id="2021234"/>
    <lineage>
        <taxon>Bacteria</taxon>
        <taxon>Pseudomonadati</taxon>
        <taxon>Pseudomonadota</taxon>
        <taxon>Gammaproteobacteria</taxon>
        <taxon>Lysobacterales</taxon>
        <taxon>Rhodanobacteraceae</taxon>
        <taxon>Ahniella</taxon>
    </lineage>
</organism>
<sequence length="109" mass="12034">MSNLIAHASDESFEKDVLKSGEPVLVDFWAEWCAPCKAIAPALDDLATTYQGKMKIVKVNIDHAPKTQMQYRVRGVPTLMLFRNGEVQGTHIGMASKTQLAQFIDKGIA</sequence>
<dbReference type="AlphaFoldDB" id="A0A2P1PYP1"/>
<dbReference type="GO" id="GO:0015035">
    <property type="term" value="F:protein-disulfide reductase activity"/>
    <property type="evidence" value="ECO:0007669"/>
    <property type="project" value="UniProtKB-UniRule"/>
</dbReference>
<dbReference type="PRINTS" id="PR00421">
    <property type="entry name" value="THIOREDOXIN"/>
</dbReference>
<feature type="site" description="Contributes to redox potential value" evidence="8">
    <location>
        <position position="35"/>
    </location>
</feature>
<dbReference type="PIRSF" id="PIRSF000077">
    <property type="entry name" value="Thioredoxin"/>
    <property type="match status" value="1"/>
</dbReference>
<evidence type="ECO:0000256" key="2">
    <source>
        <dbReference type="ARBA" id="ARBA00022448"/>
    </source>
</evidence>
<dbReference type="Proteomes" id="UP000241074">
    <property type="component" value="Chromosome"/>
</dbReference>
<feature type="active site" description="Nucleophile" evidence="8">
    <location>
        <position position="36"/>
    </location>
</feature>
<evidence type="ECO:0000256" key="4">
    <source>
        <dbReference type="ARBA" id="ARBA00023157"/>
    </source>
</evidence>
<dbReference type="NCBIfam" id="TIGR01068">
    <property type="entry name" value="thioredoxin"/>
    <property type="match status" value="1"/>
</dbReference>
<evidence type="ECO:0000313" key="12">
    <source>
        <dbReference type="Proteomes" id="UP000241074"/>
    </source>
</evidence>
<keyword evidence="4 9" id="KW-1015">Disulfide bond</keyword>
<feature type="active site" description="Nucleophile" evidence="8">
    <location>
        <position position="33"/>
    </location>
</feature>
<evidence type="ECO:0000256" key="1">
    <source>
        <dbReference type="ARBA" id="ARBA00008987"/>
    </source>
</evidence>
<keyword evidence="5 9" id="KW-0676">Redox-active center</keyword>
<dbReference type="KEGG" id="xba:C7S18_01925"/>
<dbReference type="PANTHER" id="PTHR45663:SF11">
    <property type="entry name" value="GEO12009P1"/>
    <property type="match status" value="1"/>
</dbReference>
<reference evidence="11 12" key="1">
    <citation type="submission" date="2018-03" db="EMBL/GenBank/DDBJ databases">
        <title>Ahniella affigens gen. nov., sp. nov., a gammaproteobacterium isolated from sandy soil near a stream.</title>
        <authorList>
            <person name="Ko Y."/>
            <person name="Kim J.-H."/>
        </authorList>
    </citation>
    <scope>NUCLEOTIDE SEQUENCE [LARGE SCALE GENOMIC DNA]</scope>
    <source>
        <strain evidence="11 12">D13</strain>
    </source>
</reference>
<dbReference type="InterPro" id="IPR013766">
    <property type="entry name" value="Thioredoxin_domain"/>
</dbReference>
<dbReference type="InterPro" id="IPR036249">
    <property type="entry name" value="Thioredoxin-like_sf"/>
</dbReference>
<dbReference type="Gene3D" id="3.40.30.10">
    <property type="entry name" value="Glutaredoxin"/>
    <property type="match status" value="1"/>
</dbReference>
<dbReference type="EMBL" id="CP027860">
    <property type="protein sequence ID" value="AVP99967.1"/>
    <property type="molecule type" value="Genomic_DNA"/>
</dbReference>
<name>A0A2P1PYP1_9GAMM</name>
<evidence type="ECO:0000256" key="9">
    <source>
        <dbReference type="PIRSR" id="PIRSR000077-4"/>
    </source>
</evidence>
<evidence type="ECO:0000259" key="10">
    <source>
        <dbReference type="PROSITE" id="PS51352"/>
    </source>
</evidence>
<evidence type="ECO:0000256" key="5">
    <source>
        <dbReference type="ARBA" id="ARBA00023284"/>
    </source>
</evidence>
<dbReference type="InterPro" id="IPR005746">
    <property type="entry name" value="Thioredoxin"/>
</dbReference>
<feature type="disulfide bond" description="Redox-active" evidence="9">
    <location>
        <begin position="33"/>
        <end position="36"/>
    </location>
</feature>
<dbReference type="CDD" id="cd02947">
    <property type="entry name" value="TRX_family"/>
    <property type="match status" value="1"/>
</dbReference>